<dbReference type="InterPro" id="IPR001841">
    <property type="entry name" value="Znf_RING"/>
</dbReference>
<keyword evidence="4 11" id="KW-0863">Zinc-finger</keyword>
<dbReference type="PANTHER" id="PTHR45931">
    <property type="entry name" value="SI:CH211-59O9.10"/>
    <property type="match status" value="1"/>
</dbReference>
<keyword evidence="6 12" id="KW-1133">Transmembrane helix</keyword>
<evidence type="ECO:0000313" key="15">
    <source>
        <dbReference type="EMBL" id="CAG9327810.1"/>
    </source>
</evidence>
<dbReference type="Pfam" id="PF00066">
    <property type="entry name" value="Notch"/>
    <property type="match status" value="1"/>
</dbReference>
<keyword evidence="7 12" id="KW-0472">Membrane</keyword>
<dbReference type="SUPFAM" id="SSF57850">
    <property type="entry name" value="RING/U-box"/>
    <property type="match status" value="1"/>
</dbReference>
<dbReference type="CDD" id="cd16448">
    <property type="entry name" value="RING-H2"/>
    <property type="match status" value="1"/>
</dbReference>
<keyword evidence="16" id="KW-1185">Reference proteome</keyword>
<dbReference type="Gene3D" id="4.10.470.20">
    <property type="match status" value="1"/>
</dbReference>
<dbReference type="Pfam" id="PF13639">
    <property type="entry name" value="zf-RING_2"/>
    <property type="match status" value="1"/>
</dbReference>
<dbReference type="InterPro" id="IPR035993">
    <property type="entry name" value="Notch-like_dom_sf"/>
</dbReference>
<keyword evidence="3" id="KW-0677">Repeat</keyword>
<organism evidence="15 16">
    <name type="scientific">Blepharisma stoltei</name>
    <dbReference type="NCBI Taxonomy" id="1481888"/>
    <lineage>
        <taxon>Eukaryota</taxon>
        <taxon>Sar</taxon>
        <taxon>Alveolata</taxon>
        <taxon>Ciliophora</taxon>
        <taxon>Postciliodesmatophora</taxon>
        <taxon>Heterotrichea</taxon>
        <taxon>Heterotrichida</taxon>
        <taxon>Blepharismidae</taxon>
        <taxon>Blepharisma</taxon>
    </lineage>
</organism>
<evidence type="ECO:0000256" key="10">
    <source>
        <dbReference type="ARBA" id="ARBA00046288"/>
    </source>
</evidence>
<reference evidence="15" key="1">
    <citation type="submission" date="2021-09" db="EMBL/GenBank/DDBJ databases">
        <authorList>
            <consortium name="AG Swart"/>
            <person name="Singh M."/>
            <person name="Singh A."/>
            <person name="Seah K."/>
            <person name="Emmerich C."/>
        </authorList>
    </citation>
    <scope>NUCLEOTIDE SEQUENCE</scope>
    <source>
        <strain evidence="15">ATCC30299</strain>
    </source>
</reference>
<feature type="signal peptide" evidence="13">
    <location>
        <begin position="1"/>
        <end position="18"/>
    </location>
</feature>
<evidence type="ECO:0000256" key="5">
    <source>
        <dbReference type="ARBA" id="ARBA00022833"/>
    </source>
</evidence>
<dbReference type="InterPro" id="IPR013083">
    <property type="entry name" value="Znf_RING/FYVE/PHD"/>
</dbReference>
<evidence type="ECO:0000256" key="2">
    <source>
        <dbReference type="ARBA" id="ARBA00022723"/>
    </source>
</evidence>
<keyword evidence="2" id="KW-0479">Metal-binding</keyword>
<comment type="subcellular location">
    <subcellularLocation>
        <location evidence="10">Endomembrane system</location>
        <topology evidence="10">Single-pass type I membrane protein</topology>
    </subcellularLocation>
</comment>
<dbReference type="EMBL" id="CAJZBQ010000044">
    <property type="protein sequence ID" value="CAG9327810.1"/>
    <property type="molecule type" value="Genomic_DNA"/>
</dbReference>
<sequence>MVTRVLFLVICKIFLVSSCLCPSIYLGNGHCDSACDNAACNYDQGDCDKGGSSSSDSKSIIATIVGVVVGIFVVFWVVIGCTIYCKYRQKKKIQMESYQNDAEASSVRASDVESSKLLTKDVIQRICPLENYYIGIPIDGEPVCNLCMTDFKIGDWIRRTHCMHSFHAKCLDEWLLYKNLNPKCPTCDMLFLR</sequence>
<evidence type="ECO:0000256" key="6">
    <source>
        <dbReference type="ARBA" id="ARBA00022989"/>
    </source>
</evidence>
<evidence type="ECO:0000256" key="4">
    <source>
        <dbReference type="ARBA" id="ARBA00022771"/>
    </source>
</evidence>
<feature type="chain" id="PRO_5043594404" description="RING-type domain-containing protein" evidence="13">
    <location>
        <begin position="19"/>
        <end position="193"/>
    </location>
</feature>
<keyword evidence="5" id="KW-0862">Zinc</keyword>
<dbReference type="Proteomes" id="UP001162131">
    <property type="component" value="Unassembled WGS sequence"/>
</dbReference>
<dbReference type="InterPro" id="IPR051834">
    <property type="entry name" value="RING_finger_E3_ligase"/>
</dbReference>
<evidence type="ECO:0000256" key="13">
    <source>
        <dbReference type="SAM" id="SignalP"/>
    </source>
</evidence>
<accession>A0AAU9JSA4</accession>
<protein>
    <recommendedName>
        <fullName evidence="14">RING-type domain-containing protein</fullName>
    </recommendedName>
</protein>
<dbReference type="GO" id="GO:0061630">
    <property type="term" value="F:ubiquitin protein ligase activity"/>
    <property type="evidence" value="ECO:0007669"/>
    <property type="project" value="TreeGrafter"/>
</dbReference>
<evidence type="ECO:0000256" key="11">
    <source>
        <dbReference type="PROSITE-ProRule" id="PRU00175"/>
    </source>
</evidence>
<dbReference type="Gene3D" id="3.30.40.10">
    <property type="entry name" value="Zinc/RING finger domain, C3HC4 (zinc finger)"/>
    <property type="match status" value="1"/>
</dbReference>
<name>A0AAU9JSA4_9CILI</name>
<evidence type="ECO:0000313" key="16">
    <source>
        <dbReference type="Proteomes" id="UP001162131"/>
    </source>
</evidence>
<dbReference type="SMART" id="SM00004">
    <property type="entry name" value="NL"/>
    <property type="match status" value="1"/>
</dbReference>
<dbReference type="SUPFAM" id="SSF90193">
    <property type="entry name" value="Notch domain"/>
    <property type="match status" value="1"/>
</dbReference>
<dbReference type="SMART" id="SM00184">
    <property type="entry name" value="RING"/>
    <property type="match status" value="1"/>
</dbReference>
<proteinExistence type="predicted"/>
<dbReference type="GO" id="GO:0008270">
    <property type="term" value="F:zinc ion binding"/>
    <property type="evidence" value="ECO:0007669"/>
    <property type="project" value="UniProtKB-KW"/>
</dbReference>
<evidence type="ECO:0000256" key="8">
    <source>
        <dbReference type="ARBA" id="ARBA00023157"/>
    </source>
</evidence>
<dbReference type="PROSITE" id="PS50089">
    <property type="entry name" value="ZF_RING_2"/>
    <property type="match status" value="1"/>
</dbReference>
<keyword evidence="9" id="KW-0325">Glycoprotein</keyword>
<evidence type="ECO:0000256" key="3">
    <source>
        <dbReference type="ARBA" id="ARBA00022737"/>
    </source>
</evidence>
<comment type="caution">
    <text evidence="15">The sequence shown here is derived from an EMBL/GenBank/DDBJ whole genome shotgun (WGS) entry which is preliminary data.</text>
</comment>
<dbReference type="PANTHER" id="PTHR45931:SF3">
    <property type="entry name" value="RING ZINC FINGER-CONTAINING PROTEIN"/>
    <property type="match status" value="1"/>
</dbReference>
<evidence type="ECO:0000256" key="1">
    <source>
        <dbReference type="ARBA" id="ARBA00022692"/>
    </source>
</evidence>
<feature type="domain" description="RING-type" evidence="14">
    <location>
        <begin position="144"/>
        <end position="188"/>
    </location>
</feature>
<evidence type="ECO:0000256" key="9">
    <source>
        <dbReference type="ARBA" id="ARBA00023180"/>
    </source>
</evidence>
<keyword evidence="1 12" id="KW-0812">Transmembrane</keyword>
<evidence type="ECO:0000256" key="12">
    <source>
        <dbReference type="SAM" id="Phobius"/>
    </source>
</evidence>
<keyword evidence="8" id="KW-1015">Disulfide bond</keyword>
<feature type="transmembrane region" description="Helical" evidence="12">
    <location>
        <begin position="60"/>
        <end position="85"/>
    </location>
</feature>
<evidence type="ECO:0000259" key="14">
    <source>
        <dbReference type="PROSITE" id="PS50089"/>
    </source>
</evidence>
<dbReference type="GO" id="GO:0012505">
    <property type="term" value="C:endomembrane system"/>
    <property type="evidence" value="ECO:0007669"/>
    <property type="project" value="UniProtKB-SubCell"/>
</dbReference>
<dbReference type="InterPro" id="IPR000800">
    <property type="entry name" value="Notch_dom"/>
</dbReference>
<gene>
    <name evidence="15" type="ORF">BSTOLATCC_MIC44438</name>
</gene>
<dbReference type="AlphaFoldDB" id="A0AAU9JSA4"/>
<dbReference type="GO" id="GO:0005634">
    <property type="term" value="C:nucleus"/>
    <property type="evidence" value="ECO:0007669"/>
    <property type="project" value="TreeGrafter"/>
</dbReference>
<evidence type="ECO:0000256" key="7">
    <source>
        <dbReference type="ARBA" id="ARBA00023136"/>
    </source>
</evidence>
<keyword evidence="13" id="KW-0732">Signal</keyword>
<dbReference type="GO" id="GO:0006511">
    <property type="term" value="P:ubiquitin-dependent protein catabolic process"/>
    <property type="evidence" value="ECO:0007669"/>
    <property type="project" value="TreeGrafter"/>
</dbReference>